<name>A0A645DCI5_9ZZZZ</name>
<dbReference type="AlphaFoldDB" id="A0A645DCI5"/>
<accession>A0A645DCI5</accession>
<gene>
    <name evidence="1" type="ORF">SDC9_134032</name>
</gene>
<comment type="caution">
    <text evidence="1">The sequence shown here is derived from an EMBL/GenBank/DDBJ whole genome shotgun (WGS) entry which is preliminary data.</text>
</comment>
<dbReference type="EMBL" id="VSSQ01034862">
    <property type="protein sequence ID" value="MPM86939.1"/>
    <property type="molecule type" value="Genomic_DNA"/>
</dbReference>
<reference evidence="1" key="1">
    <citation type="submission" date="2019-08" db="EMBL/GenBank/DDBJ databases">
        <authorList>
            <person name="Kucharzyk K."/>
            <person name="Murdoch R.W."/>
            <person name="Higgins S."/>
            <person name="Loffler F."/>
        </authorList>
    </citation>
    <scope>NUCLEOTIDE SEQUENCE</scope>
</reference>
<proteinExistence type="predicted"/>
<evidence type="ECO:0000313" key="1">
    <source>
        <dbReference type="EMBL" id="MPM86939.1"/>
    </source>
</evidence>
<sequence length="80" mass="9488">MKHRFADNITATNNHSPFTAYINTGQIQHLYTAIRRAWHQLFFANSQLTDINGMETIYILVWGNAVHYLRFVFTDMVRQR</sequence>
<protein>
    <submittedName>
        <fullName evidence="1">Uncharacterized protein</fullName>
    </submittedName>
</protein>
<organism evidence="1">
    <name type="scientific">bioreactor metagenome</name>
    <dbReference type="NCBI Taxonomy" id="1076179"/>
    <lineage>
        <taxon>unclassified sequences</taxon>
        <taxon>metagenomes</taxon>
        <taxon>ecological metagenomes</taxon>
    </lineage>
</organism>